<dbReference type="EMBL" id="CAXDID020000030">
    <property type="protein sequence ID" value="CAL5993519.1"/>
    <property type="molecule type" value="Genomic_DNA"/>
</dbReference>
<evidence type="ECO:0000313" key="3">
    <source>
        <dbReference type="EMBL" id="CAL5993519.1"/>
    </source>
</evidence>
<keyword evidence="2" id="KW-0548">Nucleotidyltransferase</keyword>
<dbReference type="AlphaFoldDB" id="A0AA86PL17"/>
<comment type="caution">
    <text evidence="2">The sequence shown here is derived from an EMBL/GenBank/DDBJ whole genome shotgun (WGS) entry which is preliminary data.</text>
</comment>
<feature type="compositionally biased region" description="Basic and acidic residues" evidence="1">
    <location>
        <begin position="329"/>
        <end position="338"/>
    </location>
</feature>
<accession>A0AA86PL17</accession>
<dbReference type="GO" id="GO:0003964">
    <property type="term" value="F:RNA-directed DNA polymerase activity"/>
    <property type="evidence" value="ECO:0007669"/>
    <property type="project" value="UniProtKB-KW"/>
</dbReference>
<reference evidence="3 4" key="2">
    <citation type="submission" date="2024-07" db="EMBL/GenBank/DDBJ databases">
        <authorList>
            <person name="Akdeniz Z."/>
        </authorList>
    </citation>
    <scope>NUCLEOTIDE SEQUENCE [LARGE SCALE GENOMIC DNA]</scope>
</reference>
<evidence type="ECO:0000256" key="1">
    <source>
        <dbReference type="SAM" id="MobiDB-lite"/>
    </source>
</evidence>
<evidence type="ECO:0000313" key="2">
    <source>
        <dbReference type="EMBL" id="CAI9941970.1"/>
    </source>
</evidence>
<name>A0AA86PL17_9EUKA</name>
<organism evidence="2">
    <name type="scientific">Hexamita inflata</name>
    <dbReference type="NCBI Taxonomy" id="28002"/>
    <lineage>
        <taxon>Eukaryota</taxon>
        <taxon>Metamonada</taxon>
        <taxon>Diplomonadida</taxon>
        <taxon>Hexamitidae</taxon>
        <taxon>Hexamitinae</taxon>
        <taxon>Hexamita</taxon>
    </lineage>
</organism>
<feature type="compositionally biased region" description="Basic residues" evidence="1">
    <location>
        <begin position="357"/>
        <end position="370"/>
    </location>
</feature>
<dbReference type="Proteomes" id="UP001642409">
    <property type="component" value="Unassembled WGS sequence"/>
</dbReference>
<dbReference type="EMBL" id="CATOUU010000697">
    <property type="protein sequence ID" value="CAI9941970.1"/>
    <property type="molecule type" value="Genomic_DNA"/>
</dbReference>
<gene>
    <name evidence="3" type="ORF">HINF_LOCUS13105</name>
    <name evidence="2" type="ORF">HINF_LOCUS29615</name>
</gene>
<protein>
    <submittedName>
        <fullName evidence="2 3">Reverse transcriptase/endonuclease</fullName>
    </submittedName>
</protein>
<evidence type="ECO:0000313" key="4">
    <source>
        <dbReference type="Proteomes" id="UP001642409"/>
    </source>
</evidence>
<proteinExistence type="predicted"/>
<keyword evidence="4" id="KW-1185">Reference proteome</keyword>
<feature type="region of interest" description="Disordered" evidence="1">
    <location>
        <begin position="296"/>
        <end position="385"/>
    </location>
</feature>
<keyword evidence="2" id="KW-0808">Transferase</keyword>
<keyword evidence="2" id="KW-0695">RNA-directed DNA polymerase</keyword>
<sequence>MNVMDNQEYLSQHIQIVIGFPGQKVQLQQSKLITFSNFNYHNESYRNRQIIYTAGPQKNGQHGILVHDQLGFQQREGYTNPRNLRTVQKPYKECHEQDCKKINELNIAAHDRFANFLERILRKRYQARKVCKDNDNRLEDRTKPDISIMVNGVQIYLDIGITWDLDKYYALKEQHYRDKKDQNGNPLKIIPIIIGKNLTIHQKSREFLEELRVNFETIYEEIGYMISTSQTHRAELMYRKKVVQRGEKHSEIDVEKPSANRFASLADSDVQFKHADNYGKIFDYLHEKGMMKVATQSPIKEVPAKPRQKNFEKAHKTKTKKKSTQTAEKGNDKLEDTSTKNNLTNPPRPKQSPMRKAMTRKFSLSKRRSPNCKENCKVNLIQRRQ</sequence>
<reference evidence="2" key="1">
    <citation type="submission" date="2023-06" db="EMBL/GenBank/DDBJ databases">
        <authorList>
            <person name="Kurt Z."/>
        </authorList>
    </citation>
    <scope>NUCLEOTIDE SEQUENCE</scope>
</reference>